<feature type="transmembrane region" description="Helical" evidence="1">
    <location>
        <begin position="33"/>
        <end position="53"/>
    </location>
</feature>
<keyword evidence="3" id="KW-1185">Reference proteome</keyword>
<reference evidence="2 3" key="1">
    <citation type="submission" date="2018-08" db="EMBL/GenBank/DDBJ databases">
        <title>Parvularcula sp. SM1705, isolated from surface water of the South Sea China.</title>
        <authorList>
            <person name="Sun L."/>
        </authorList>
    </citation>
    <scope>NUCLEOTIDE SEQUENCE [LARGE SCALE GENOMIC DNA]</scope>
    <source>
        <strain evidence="2 3">SM1705</strain>
    </source>
</reference>
<keyword evidence="1" id="KW-0812">Transmembrane</keyword>
<name>A0A371RIF9_9PROT</name>
<dbReference type="Proteomes" id="UP000264589">
    <property type="component" value="Unassembled WGS sequence"/>
</dbReference>
<dbReference type="EMBL" id="QUQO01000001">
    <property type="protein sequence ID" value="RFB05244.1"/>
    <property type="molecule type" value="Genomic_DNA"/>
</dbReference>
<evidence type="ECO:0000313" key="2">
    <source>
        <dbReference type="EMBL" id="RFB05244.1"/>
    </source>
</evidence>
<dbReference type="GO" id="GO:0005975">
    <property type="term" value="P:carbohydrate metabolic process"/>
    <property type="evidence" value="ECO:0007669"/>
    <property type="project" value="InterPro"/>
</dbReference>
<organism evidence="2 3">
    <name type="scientific">Parvularcula marina</name>
    <dbReference type="NCBI Taxonomy" id="2292771"/>
    <lineage>
        <taxon>Bacteria</taxon>
        <taxon>Pseudomonadati</taxon>
        <taxon>Pseudomonadota</taxon>
        <taxon>Alphaproteobacteria</taxon>
        <taxon>Parvularculales</taxon>
        <taxon>Parvularculaceae</taxon>
        <taxon>Parvularcula</taxon>
    </lineage>
</organism>
<keyword evidence="1" id="KW-0472">Membrane</keyword>
<dbReference type="InterPro" id="IPR006837">
    <property type="entry name" value="Divergent_DAC"/>
</dbReference>
<accession>A0A371RIF9</accession>
<evidence type="ECO:0008006" key="4">
    <source>
        <dbReference type="Google" id="ProtNLM"/>
    </source>
</evidence>
<proteinExistence type="predicted"/>
<dbReference type="Gene3D" id="3.20.20.370">
    <property type="entry name" value="Glycoside hydrolase/deacetylase"/>
    <property type="match status" value="1"/>
</dbReference>
<evidence type="ECO:0000256" key="1">
    <source>
        <dbReference type="SAM" id="Phobius"/>
    </source>
</evidence>
<dbReference type="SUPFAM" id="SSF88713">
    <property type="entry name" value="Glycoside hydrolase/deacetylase"/>
    <property type="match status" value="1"/>
</dbReference>
<dbReference type="AlphaFoldDB" id="A0A371RIF9"/>
<sequence length="409" mass="42976">MFNDTRAPGARVHVRWSPDKRMRKKRNFGLSRLKMAWLGLGVVLLAGAVFVWLSPEPVDEPDLVVDLPLEPERYAGAPQGVEPGQPVVMVEDEGAATGPKVITVPDDIEAGPTGVTRTSELITTEEEQPDGTLRITIPETSGEAAAAARRKMATTALPALVGSSEYGLAPKIGSDGLTPFNAYRRPNVSGRDPQVAVMLSGLGLNAELTEQAINRLPPEVALSFAPYSKDVTALMEKAMAAGHEVAIELPMEEPGVSAEALGPAGLTIARRGEANGKRLGWLLARAPAYPLATNYLGTSFGKDEAAISEVMSVLKSRGLGYIDDTGLGAQAAIEQGVPYGRVNVIVPRGSGLAEQGLSQLKASASSGRPVLARLYISADAIRAIETWADGLEKEGFDLVPASAVANGPS</sequence>
<protein>
    <recommendedName>
        <fullName evidence="4">Divergent polysaccharide deacetylase family protein</fullName>
    </recommendedName>
</protein>
<dbReference type="PANTHER" id="PTHR30105">
    <property type="entry name" value="UNCHARACTERIZED YIBQ-RELATED"/>
    <property type="match status" value="1"/>
</dbReference>
<dbReference type="Pfam" id="PF04748">
    <property type="entry name" value="Polysacc_deac_2"/>
    <property type="match status" value="1"/>
</dbReference>
<comment type="caution">
    <text evidence="2">The sequence shown here is derived from an EMBL/GenBank/DDBJ whole genome shotgun (WGS) entry which is preliminary data.</text>
</comment>
<gene>
    <name evidence="2" type="ORF">DX908_08230</name>
</gene>
<keyword evidence="1" id="KW-1133">Transmembrane helix</keyword>
<dbReference type="InterPro" id="IPR011330">
    <property type="entry name" value="Glyco_hydro/deAcase_b/a-brl"/>
</dbReference>
<dbReference type="InParanoid" id="A0A371RIF9"/>
<evidence type="ECO:0000313" key="3">
    <source>
        <dbReference type="Proteomes" id="UP000264589"/>
    </source>
</evidence>
<dbReference type="CDD" id="cd10936">
    <property type="entry name" value="CE4_DAC2"/>
    <property type="match status" value="1"/>
</dbReference>
<dbReference type="PANTHER" id="PTHR30105:SF2">
    <property type="entry name" value="DIVERGENT POLYSACCHARIDE DEACETYLASE SUPERFAMILY"/>
    <property type="match status" value="1"/>
</dbReference>